<dbReference type="Proteomes" id="UP000287651">
    <property type="component" value="Unassembled WGS sequence"/>
</dbReference>
<comment type="caution">
    <text evidence="1">The sequence shown here is derived from an EMBL/GenBank/DDBJ whole genome shotgun (WGS) entry which is preliminary data.</text>
</comment>
<dbReference type="EMBL" id="AMZH03002157">
    <property type="protein sequence ID" value="RRT76587.1"/>
    <property type="molecule type" value="Genomic_DNA"/>
</dbReference>
<dbReference type="AlphaFoldDB" id="A0A427AJZ0"/>
<gene>
    <name evidence="1" type="ORF">B296_00009853</name>
</gene>
<protein>
    <submittedName>
        <fullName evidence="1">Uncharacterized protein</fullName>
    </submittedName>
</protein>
<evidence type="ECO:0000313" key="2">
    <source>
        <dbReference type="Proteomes" id="UP000287651"/>
    </source>
</evidence>
<organism evidence="1 2">
    <name type="scientific">Ensete ventricosum</name>
    <name type="common">Abyssinian banana</name>
    <name type="synonym">Musa ensete</name>
    <dbReference type="NCBI Taxonomy" id="4639"/>
    <lineage>
        <taxon>Eukaryota</taxon>
        <taxon>Viridiplantae</taxon>
        <taxon>Streptophyta</taxon>
        <taxon>Embryophyta</taxon>
        <taxon>Tracheophyta</taxon>
        <taxon>Spermatophyta</taxon>
        <taxon>Magnoliopsida</taxon>
        <taxon>Liliopsida</taxon>
        <taxon>Zingiberales</taxon>
        <taxon>Musaceae</taxon>
        <taxon>Ensete</taxon>
    </lineage>
</organism>
<reference evidence="1 2" key="1">
    <citation type="journal article" date="2014" name="Agronomy (Basel)">
        <title>A Draft Genome Sequence for Ensete ventricosum, the Drought-Tolerant Tree Against Hunger.</title>
        <authorList>
            <person name="Harrison J."/>
            <person name="Moore K.A."/>
            <person name="Paszkiewicz K."/>
            <person name="Jones T."/>
            <person name="Grant M."/>
            <person name="Ambacheew D."/>
            <person name="Muzemil S."/>
            <person name="Studholme D.J."/>
        </authorList>
    </citation>
    <scope>NUCLEOTIDE SEQUENCE [LARGE SCALE GENOMIC DNA]</scope>
</reference>
<evidence type="ECO:0000313" key="1">
    <source>
        <dbReference type="EMBL" id="RRT76587.1"/>
    </source>
</evidence>
<name>A0A427AJZ0_ENSVE</name>
<sequence>MREHFWSSRFSATRVSTVMYWFALCSISGTLAGGRSTNDQKNLEGQRPIRKAWIASEVYVSGTPRISFAKRDELGQGLVIFLAQAEERCGSGLQSSTSSSRWFTWRNCAQRESVESEEGVRLKKTGYDDSRNGHQEFDYGFWGSQPVLGREALSLGIGRVSGFPFPRGGKRLEAPAPRACEAVVLPPTPKCCWTLCHGRGVRKHQWEHHMRSRRSKQNQFLR</sequence>
<accession>A0A427AJZ0</accession>
<proteinExistence type="predicted"/>